<evidence type="ECO:0000259" key="1">
    <source>
        <dbReference type="Pfam" id="PF01738"/>
    </source>
</evidence>
<dbReference type="PANTHER" id="PTHR22946">
    <property type="entry name" value="DIENELACTONE HYDROLASE DOMAIN-CONTAINING PROTEIN-RELATED"/>
    <property type="match status" value="1"/>
</dbReference>
<evidence type="ECO:0000313" key="2">
    <source>
        <dbReference type="EMBL" id="SKB97207.1"/>
    </source>
</evidence>
<dbReference type="InterPro" id="IPR029058">
    <property type="entry name" value="AB_hydrolase_fold"/>
</dbReference>
<dbReference type="Proteomes" id="UP000190044">
    <property type="component" value="Unassembled WGS sequence"/>
</dbReference>
<dbReference type="GO" id="GO:0016787">
    <property type="term" value="F:hydrolase activity"/>
    <property type="evidence" value="ECO:0007669"/>
    <property type="project" value="UniProtKB-KW"/>
</dbReference>
<dbReference type="Pfam" id="PF01738">
    <property type="entry name" value="DLH"/>
    <property type="match status" value="1"/>
</dbReference>
<dbReference type="OrthoDB" id="9787933at2"/>
<dbReference type="Gene3D" id="3.40.50.1820">
    <property type="entry name" value="alpha/beta hydrolase"/>
    <property type="match status" value="1"/>
</dbReference>
<protein>
    <submittedName>
        <fullName evidence="2">Dienelactone hydrolase</fullName>
    </submittedName>
</protein>
<dbReference type="AlphaFoldDB" id="A0A1T5FM94"/>
<dbReference type="PANTHER" id="PTHR22946:SF0">
    <property type="entry name" value="DIENELACTONE HYDROLASE DOMAIN-CONTAINING PROTEIN"/>
    <property type="match status" value="1"/>
</dbReference>
<dbReference type="EMBL" id="FUYP01000039">
    <property type="protein sequence ID" value="SKB97207.1"/>
    <property type="molecule type" value="Genomic_DNA"/>
</dbReference>
<name>A0A1T5FM94_9SPHN</name>
<dbReference type="InterPro" id="IPR050261">
    <property type="entry name" value="FrsA_esterase"/>
</dbReference>
<keyword evidence="2" id="KW-0378">Hydrolase</keyword>
<accession>A0A1T5FM94</accession>
<dbReference type="SUPFAM" id="SSF53474">
    <property type="entry name" value="alpha/beta-Hydrolases"/>
    <property type="match status" value="1"/>
</dbReference>
<sequence length="240" mass="25214">MMAGQDLRYDAGGLSMVGSLHRPSQEGIAPGVLVFPEAFGFSSHATGKAARIANELGYVALACDLWGDRRELPGLADVTPAVEALASDAAALRCRVTSALVALRAQPGVDTTRIAAVGYCFGGTMAFELAACADIRAAVGIHSRLQFPSLDGGASGIKGRIMALLGADDPGNPPEVQESFARPLTEAGVDWEMTLYGGVVHSFSNPDAAEKGQPDMLRYDARADRRSWTQMASLFEEALA</sequence>
<organism evidence="2 3">
    <name type="scientific">Sphingopyxis flava</name>
    <dbReference type="NCBI Taxonomy" id="1507287"/>
    <lineage>
        <taxon>Bacteria</taxon>
        <taxon>Pseudomonadati</taxon>
        <taxon>Pseudomonadota</taxon>
        <taxon>Alphaproteobacteria</taxon>
        <taxon>Sphingomonadales</taxon>
        <taxon>Sphingomonadaceae</taxon>
        <taxon>Sphingopyxis</taxon>
    </lineage>
</organism>
<keyword evidence="3" id="KW-1185">Reference proteome</keyword>
<reference evidence="3" key="1">
    <citation type="submission" date="2017-02" db="EMBL/GenBank/DDBJ databases">
        <authorList>
            <person name="Varghese N."/>
            <person name="Submissions S."/>
        </authorList>
    </citation>
    <scope>NUCLEOTIDE SEQUENCE [LARGE SCALE GENOMIC DNA]</scope>
    <source>
        <strain evidence="3">R11H</strain>
    </source>
</reference>
<gene>
    <name evidence="2" type="ORF">SAMN06295937_103912</name>
</gene>
<proteinExistence type="predicted"/>
<evidence type="ECO:0000313" key="3">
    <source>
        <dbReference type="Proteomes" id="UP000190044"/>
    </source>
</evidence>
<dbReference type="InterPro" id="IPR002925">
    <property type="entry name" value="Dienelactn_hydro"/>
</dbReference>
<feature type="domain" description="Dienelactone hydrolase" evidence="1">
    <location>
        <begin position="20"/>
        <end position="238"/>
    </location>
</feature>